<dbReference type="InterPro" id="IPR029063">
    <property type="entry name" value="SAM-dependent_MTases_sf"/>
</dbReference>
<dbReference type="PROSITE" id="PS50890">
    <property type="entry name" value="PUA"/>
    <property type="match status" value="1"/>
</dbReference>
<gene>
    <name evidence="9" type="ORF">IFE08_07200</name>
</gene>
<evidence type="ECO:0000256" key="2">
    <source>
        <dbReference type="ARBA" id="ARBA00022490"/>
    </source>
</evidence>
<feature type="domain" description="S-adenosylmethionine-dependent methyltransferase" evidence="7">
    <location>
        <begin position="198"/>
        <end position="396"/>
    </location>
</feature>
<dbReference type="Proteomes" id="UP000593915">
    <property type="component" value="Chromosome"/>
</dbReference>
<dbReference type="GO" id="GO:0032259">
    <property type="term" value="P:methylation"/>
    <property type="evidence" value="ECO:0007669"/>
    <property type="project" value="UniProtKB-KW"/>
</dbReference>
<dbReference type="InterPro" id="IPR036974">
    <property type="entry name" value="PUA_sf"/>
</dbReference>
<dbReference type="Gene3D" id="3.30.750.80">
    <property type="entry name" value="RNA methyltransferase domain (HRMD) like"/>
    <property type="match status" value="1"/>
</dbReference>
<dbReference type="CDD" id="cd02440">
    <property type="entry name" value="AdoMet_MTases"/>
    <property type="match status" value="1"/>
</dbReference>
<accession>A0A7S6WM88</accession>
<evidence type="ECO:0000256" key="5">
    <source>
        <dbReference type="ARBA" id="ARBA00022691"/>
    </source>
</evidence>
<protein>
    <submittedName>
        <fullName evidence="9">Class I SAM-dependent rRNA methyltransferase</fullName>
    </submittedName>
</protein>
<dbReference type="SUPFAM" id="SSF88697">
    <property type="entry name" value="PUA domain-like"/>
    <property type="match status" value="1"/>
</dbReference>
<dbReference type="PANTHER" id="PTHR42873">
    <property type="entry name" value="RIBOSOMAL RNA LARGE SUBUNIT METHYLTRANSFERASE"/>
    <property type="match status" value="1"/>
</dbReference>
<dbReference type="InterPro" id="IPR041532">
    <property type="entry name" value="RlmI-like_PUA"/>
</dbReference>
<dbReference type="GO" id="GO:0008168">
    <property type="term" value="F:methyltransferase activity"/>
    <property type="evidence" value="ECO:0007669"/>
    <property type="project" value="UniProtKB-KW"/>
</dbReference>
<dbReference type="SUPFAM" id="SSF53335">
    <property type="entry name" value="S-adenosyl-L-methionine-dependent methyltransferases"/>
    <property type="match status" value="1"/>
</dbReference>
<dbReference type="Pfam" id="PF17785">
    <property type="entry name" value="PUA_3"/>
    <property type="match status" value="1"/>
</dbReference>
<dbReference type="RefSeq" id="WP_194075319.1">
    <property type="nucleotide sequence ID" value="NZ_CP045670.1"/>
</dbReference>
<proteinExistence type="inferred from homology"/>
<keyword evidence="5" id="KW-0949">S-adenosyl-L-methionine</keyword>
<evidence type="ECO:0000256" key="4">
    <source>
        <dbReference type="ARBA" id="ARBA00022679"/>
    </source>
</evidence>
<dbReference type="CDD" id="cd11572">
    <property type="entry name" value="RlmI_M_like"/>
    <property type="match status" value="1"/>
</dbReference>
<dbReference type="Gene3D" id="2.30.130.10">
    <property type="entry name" value="PUA domain"/>
    <property type="match status" value="1"/>
</dbReference>
<sequence length="422" mass="47648">MHNTENFPRFKITAKGSKFLRSGHTWVYEDEITEAEEAANGSLVNIFSDKDKYLGTGFYSKNSKIRVRIISDNKNDKFDDAFWKRRFEYAWQYRKDVMRKEDLNSCRIIFGETDGFPGLTVDKFADILVIQVLSFGLNAIKETLISILVEVLKEDGQNIAGVFERNDSELRVLEGLEEGKGWLFKYTELPSSFSEVIICENGIKYSVDFINGQKTGFFLDQKYNRLAVSSLARGKRVLECFTHTGSFALNAIAGGAEAVTAIDISASALETAKKNAALNSVLNAEEKIIFVKADVFNLLTALVENKTGTDWDTVRKNGPYDMIILDPPAFAKHRNVRDRGLKGYGEINKKAMQLLPRGGYLATASCSRFISEDDFTSMLFETAKTVNRRLRIIEKRGQSADHPVLMGQTETEYLKFFLLQVV</sequence>
<evidence type="ECO:0000256" key="6">
    <source>
        <dbReference type="ARBA" id="ARBA00038091"/>
    </source>
</evidence>
<dbReference type="Gene3D" id="3.40.50.150">
    <property type="entry name" value="Vaccinia Virus protein VP39"/>
    <property type="match status" value="1"/>
</dbReference>
<dbReference type="GO" id="GO:0003723">
    <property type="term" value="F:RNA binding"/>
    <property type="evidence" value="ECO:0007669"/>
    <property type="project" value="InterPro"/>
</dbReference>
<keyword evidence="2" id="KW-0963">Cytoplasm</keyword>
<feature type="domain" description="RlmI-like PUA" evidence="8">
    <location>
        <begin position="11"/>
        <end position="71"/>
    </location>
</feature>
<dbReference type="InterPro" id="IPR015947">
    <property type="entry name" value="PUA-like_sf"/>
</dbReference>
<comment type="similarity">
    <text evidence="6">Belongs to the methyltransferase superfamily. RlmI family.</text>
</comment>
<dbReference type="CDD" id="cd21153">
    <property type="entry name" value="PUA_RlmI"/>
    <property type="match status" value="1"/>
</dbReference>
<evidence type="ECO:0000259" key="7">
    <source>
        <dbReference type="Pfam" id="PF10672"/>
    </source>
</evidence>
<keyword evidence="4 9" id="KW-0808">Transferase</keyword>
<dbReference type="PANTHER" id="PTHR42873:SF1">
    <property type="entry name" value="S-ADENOSYLMETHIONINE-DEPENDENT METHYLTRANSFERASE DOMAIN-CONTAINING PROTEIN"/>
    <property type="match status" value="1"/>
</dbReference>
<dbReference type="AlphaFoldDB" id="A0A7S6WM88"/>
<dbReference type="GO" id="GO:0005737">
    <property type="term" value="C:cytoplasm"/>
    <property type="evidence" value="ECO:0007669"/>
    <property type="project" value="UniProtKB-SubCell"/>
</dbReference>
<evidence type="ECO:0000313" key="10">
    <source>
        <dbReference type="Proteomes" id="UP000593915"/>
    </source>
</evidence>
<keyword evidence="3 9" id="KW-0489">Methyltransferase</keyword>
<name>A0A7S6WM88_9SPIR</name>
<evidence type="ECO:0000256" key="3">
    <source>
        <dbReference type="ARBA" id="ARBA00022603"/>
    </source>
</evidence>
<dbReference type="EMBL" id="CP061839">
    <property type="protein sequence ID" value="QOW59667.1"/>
    <property type="molecule type" value="Genomic_DNA"/>
</dbReference>
<evidence type="ECO:0000256" key="1">
    <source>
        <dbReference type="ARBA" id="ARBA00004496"/>
    </source>
</evidence>
<dbReference type="InterPro" id="IPR019614">
    <property type="entry name" value="SAM-dep_methyl-trfase"/>
</dbReference>
<dbReference type="Pfam" id="PF10672">
    <property type="entry name" value="Methyltrans_SAM"/>
    <property type="match status" value="1"/>
</dbReference>
<evidence type="ECO:0000313" key="9">
    <source>
        <dbReference type="EMBL" id="QOW59667.1"/>
    </source>
</evidence>
<organism evidence="9 10">
    <name type="scientific">Treponema pedis</name>
    <dbReference type="NCBI Taxonomy" id="409322"/>
    <lineage>
        <taxon>Bacteria</taxon>
        <taxon>Pseudomonadati</taxon>
        <taxon>Spirochaetota</taxon>
        <taxon>Spirochaetia</taxon>
        <taxon>Spirochaetales</taxon>
        <taxon>Treponemataceae</taxon>
        <taxon>Treponema</taxon>
    </lineage>
</organism>
<reference evidence="9 10" key="1">
    <citation type="submission" date="2020-09" db="EMBL/GenBank/DDBJ databases">
        <title>Characterization of Treponema spp. from bovine digital dermatitis in Korea.</title>
        <authorList>
            <person name="Espiritu H.M."/>
            <person name="Cho Y.I."/>
            <person name="Mamuad L."/>
        </authorList>
    </citation>
    <scope>NUCLEOTIDE SEQUENCE [LARGE SCALE GENOMIC DNA]</scope>
    <source>
        <strain evidence="9 10">KS1</strain>
    </source>
</reference>
<evidence type="ECO:0000259" key="8">
    <source>
        <dbReference type="Pfam" id="PF17785"/>
    </source>
</evidence>
<comment type="subcellular location">
    <subcellularLocation>
        <location evidence="1">Cytoplasm</location>
    </subcellularLocation>
</comment>